<dbReference type="EMBL" id="NSKC01000009">
    <property type="protein sequence ID" value="PAU82678.1"/>
    <property type="molecule type" value="Genomic_DNA"/>
</dbReference>
<dbReference type="PANTHER" id="PTHR48207">
    <property type="entry name" value="SUCCINATE--HYDROXYMETHYLGLUTARATE COA-TRANSFERASE"/>
    <property type="match status" value="1"/>
</dbReference>
<keyword evidence="1 3" id="KW-0808">Transferase</keyword>
<feature type="region of interest" description="Disordered" evidence="2">
    <location>
        <begin position="360"/>
        <end position="389"/>
    </location>
</feature>
<gene>
    <name evidence="3" type="ORF">CK500_13865</name>
</gene>
<dbReference type="AlphaFoldDB" id="A0A2A2FCI1"/>
<dbReference type="OrthoDB" id="28444at2157"/>
<dbReference type="Pfam" id="PF02515">
    <property type="entry name" value="CoA_transf_3"/>
    <property type="match status" value="1"/>
</dbReference>
<evidence type="ECO:0000313" key="3">
    <source>
        <dbReference type="EMBL" id="PAU82678.1"/>
    </source>
</evidence>
<dbReference type="InterPro" id="IPR044855">
    <property type="entry name" value="CoA-Trfase_III_dom3_sf"/>
</dbReference>
<dbReference type="RefSeq" id="WP_095637821.1">
    <property type="nucleotide sequence ID" value="NZ_NSKC01000009.1"/>
</dbReference>
<comment type="caution">
    <text evidence="3">The sequence shown here is derived from an EMBL/GenBank/DDBJ whole genome shotgun (WGS) entry which is preliminary data.</text>
</comment>
<reference evidence="3 4" key="1">
    <citation type="submission" date="2017-08" db="EMBL/GenBank/DDBJ databases">
        <title>The strain WRN001 was isolated from Binhai saline alkaline soil, Tianjin, China.</title>
        <authorList>
            <person name="Liu D."/>
            <person name="Zhang G."/>
        </authorList>
    </citation>
    <scope>NUCLEOTIDE SEQUENCE [LARGE SCALE GENOMIC DNA]</scope>
    <source>
        <strain evidence="3 4">WN019</strain>
    </source>
</reference>
<proteinExistence type="predicted"/>
<dbReference type="PANTHER" id="PTHR48207:SF3">
    <property type="entry name" value="SUCCINATE--HYDROXYMETHYLGLUTARATE COA-TRANSFERASE"/>
    <property type="match status" value="1"/>
</dbReference>
<organism evidence="3 4">
    <name type="scientific">Halorubrum salipaludis</name>
    <dbReference type="NCBI Taxonomy" id="2032630"/>
    <lineage>
        <taxon>Archaea</taxon>
        <taxon>Methanobacteriati</taxon>
        <taxon>Methanobacteriota</taxon>
        <taxon>Stenosarchaea group</taxon>
        <taxon>Halobacteria</taxon>
        <taxon>Halobacteriales</taxon>
        <taxon>Haloferacaceae</taxon>
        <taxon>Halorubrum</taxon>
    </lineage>
</organism>
<evidence type="ECO:0000313" key="4">
    <source>
        <dbReference type="Proteomes" id="UP000218083"/>
    </source>
</evidence>
<dbReference type="Gene3D" id="3.30.1540.10">
    <property type="entry name" value="formyl-coa transferase, domain 3"/>
    <property type="match status" value="1"/>
</dbReference>
<dbReference type="Proteomes" id="UP000218083">
    <property type="component" value="Unassembled WGS sequence"/>
</dbReference>
<keyword evidence="4" id="KW-1185">Reference proteome</keyword>
<name>A0A2A2FCI1_9EURY</name>
<dbReference type="SUPFAM" id="SSF89796">
    <property type="entry name" value="CoA-transferase family III (CaiB/BaiF)"/>
    <property type="match status" value="1"/>
</dbReference>
<dbReference type="InterPro" id="IPR003673">
    <property type="entry name" value="CoA-Trfase_fam_III"/>
</dbReference>
<feature type="region of interest" description="Disordered" evidence="2">
    <location>
        <begin position="48"/>
        <end position="72"/>
    </location>
</feature>
<sequence length="416" mass="45209">MVGEARDPEGDAGPLDGVTVLDASRVLVGPFCTMQLGDLGAEVIKVERPGEGDQTRTWRPPAFGEDEGDGEGAQSAYYASVNRNKRSVELNLASESGREVFRDLAREADVLVENFRVGKMAEWDLDYPDLAEENPELIYCGLSGYGEWGPDRDEPAYDIVMQARGGFMSITGVEGGAPVRIGVALADIGAGMYATQAILAALLERELGDGTGQKIDVSLLDGQAAWTSYMAANYFASGEPPGRMGSKHPNIAPYQAFETRDGYVVVACASDAFWPRLCEALDRPDLLADERFETNEQRVRNRDALDPELDASFAELATAEALDRLDEHGVPASRVRDMAEVFDDPQLAARDMVDEFDHPTAGPMRVPGSPMHFSRTSTTARRHPPSLGEHTEAVLREYGYGDGDLTELKNMGAIPE</sequence>
<dbReference type="Gene3D" id="3.40.50.10540">
    <property type="entry name" value="Crotonobetainyl-coa:carnitine coa-transferase, domain 1"/>
    <property type="match status" value="1"/>
</dbReference>
<evidence type="ECO:0000256" key="2">
    <source>
        <dbReference type="SAM" id="MobiDB-lite"/>
    </source>
</evidence>
<protein>
    <submittedName>
        <fullName evidence="3">Formyl-CoA transferase</fullName>
    </submittedName>
</protein>
<dbReference type="InterPro" id="IPR023606">
    <property type="entry name" value="CoA-Trfase_III_dom_1_sf"/>
</dbReference>
<evidence type="ECO:0000256" key="1">
    <source>
        <dbReference type="ARBA" id="ARBA00022679"/>
    </source>
</evidence>
<dbReference type="InterPro" id="IPR050483">
    <property type="entry name" value="CoA-transferase_III_domain"/>
</dbReference>
<accession>A0A2A2FCI1</accession>
<dbReference type="GO" id="GO:0008410">
    <property type="term" value="F:CoA-transferase activity"/>
    <property type="evidence" value="ECO:0007669"/>
    <property type="project" value="TreeGrafter"/>
</dbReference>